<dbReference type="Proteomes" id="UP001324380">
    <property type="component" value="Chromosome"/>
</dbReference>
<evidence type="ECO:0000256" key="1">
    <source>
        <dbReference type="SAM" id="MobiDB-lite"/>
    </source>
</evidence>
<evidence type="ECO:0000313" key="2">
    <source>
        <dbReference type="EMBL" id="WPU93761.1"/>
    </source>
</evidence>
<gene>
    <name evidence="2" type="ORF">SNE25_31065</name>
</gene>
<reference evidence="2 3" key="1">
    <citation type="submission" date="2023-11" db="EMBL/GenBank/DDBJ databases">
        <title>Analysis of the Genomes of Mucilaginibacter gossypii cycad 4 and M. sabulilitoris SNA2: microbes with the potential for plant growth promotion.</title>
        <authorList>
            <person name="Hirsch A.M."/>
            <person name="Humm E."/>
            <person name="Rubbi M."/>
            <person name="Del Vecchio G."/>
            <person name="Ha S.M."/>
            <person name="Pellegrini M."/>
            <person name="Gunsalus R.P."/>
        </authorList>
    </citation>
    <scope>NUCLEOTIDE SEQUENCE [LARGE SCALE GENOMIC DNA]</scope>
    <source>
        <strain evidence="2 3">SNA2</strain>
    </source>
</reference>
<organism evidence="2 3">
    <name type="scientific">Mucilaginibacter sabulilitoris</name>
    <dbReference type="NCBI Taxonomy" id="1173583"/>
    <lineage>
        <taxon>Bacteria</taxon>
        <taxon>Pseudomonadati</taxon>
        <taxon>Bacteroidota</taxon>
        <taxon>Sphingobacteriia</taxon>
        <taxon>Sphingobacteriales</taxon>
        <taxon>Sphingobacteriaceae</taxon>
        <taxon>Mucilaginibacter</taxon>
    </lineage>
</organism>
<keyword evidence="3" id="KW-1185">Reference proteome</keyword>
<feature type="region of interest" description="Disordered" evidence="1">
    <location>
        <begin position="1"/>
        <end position="77"/>
    </location>
</feature>
<name>A0ABZ0TKQ7_9SPHI</name>
<protein>
    <submittedName>
        <fullName evidence="2">Uncharacterized protein</fullName>
    </submittedName>
</protein>
<sequence>MTKPANSSAKPSPSDTPTNRPRDDGGKSKVRKEDKQYHADKPHGGNIAKKHEKEEQPVDPIKNPPKEKGMDKGKVQP</sequence>
<dbReference type="RefSeq" id="WP_321562892.1">
    <property type="nucleotide sequence ID" value="NZ_CP139558.1"/>
</dbReference>
<proteinExistence type="predicted"/>
<dbReference type="EMBL" id="CP139558">
    <property type="protein sequence ID" value="WPU93761.1"/>
    <property type="molecule type" value="Genomic_DNA"/>
</dbReference>
<feature type="compositionally biased region" description="Basic and acidic residues" evidence="1">
    <location>
        <begin position="64"/>
        <end position="77"/>
    </location>
</feature>
<evidence type="ECO:0000313" key="3">
    <source>
        <dbReference type="Proteomes" id="UP001324380"/>
    </source>
</evidence>
<feature type="compositionally biased region" description="Low complexity" evidence="1">
    <location>
        <begin position="1"/>
        <end position="13"/>
    </location>
</feature>
<accession>A0ABZ0TKQ7</accession>
<feature type="compositionally biased region" description="Basic and acidic residues" evidence="1">
    <location>
        <begin position="20"/>
        <end position="56"/>
    </location>
</feature>